<dbReference type="Proteomes" id="UP000735302">
    <property type="component" value="Unassembled WGS sequence"/>
</dbReference>
<dbReference type="PROSITE" id="PS00022">
    <property type="entry name" value="EGF_1"/>
    <property type="match status" value="3"/>
</dbReference>
<dbReference type="Pfam" id="PF23538">
    <property type="entry name" value="Teneurin_ABD"/>
    <property type="match status" value="1"/>
</dbReference>
<keyword evidence="4" id="KW-1003">Cell membrane</keyword>
<name>A0AAV4BCL2_9GAST</name>
<dbReference type="InterPro" id="IPR056820">
    <property type="entry name" value="TEN_TTR-like"/>
</dbReference>
<evidence type="ECO:0000256" key="11">
    <source>
        <dbReference type="PROSITE-ProRule" id="PRU00076"/>
    </source>
</evidence>
<evidence type="ECO:0000256" key="8">
    <source>
        <dbReference type="ARBA" id="ARBA00022989"/>
    </source>
</evidence>
<evidence type="ECO:0000256" key="10">
    <source>
        <dbReference type="ARBA" id="ARBA00023157"/>
    </source>
</evidence>
<dbReference type="GO" id="GO:0008045">
    <property type="term" value="P:motor neuron axon guidance"/>
    <property type="evidence" value="ECO:0007669"/>
    <property type="project" value="TreeGrafter"/>
</dbReference>
<dbReference type="InterPro" id="IPR056822">
    <property type="entry name" value="TEN_NHL"/>
</dbReference>
<evidence type="ECO:0000256" key="3">
    <source>
        <dbReference type="ARBA" id="ARBA00009385"/>
    </source>
</evidence>
<keyword evidence="6" id="KW-0812">Transmembrane</keyword>
<dbReference type="InterPro" id="IPR051216">
    <property type="entry name" value="Teneurin"/>
</dbReference>
<dbReference type="Pfam" id="PF25024">
    <property type="entry name" value="EGF_TEN"/>
    <property type="match status" value="1"/>
</dbReference>
<keyword evidence="10 11" id="KW-1015">Disulfide bond</keyword>
<dbReference type="Pfam" id="PF24329">
    <property type="entry name" value="FN-plug_TEN1-4"/>
    <property type="match status" value="1"/>
</dbReference>
<dbReference type="PROSITE" id="PS01186">
    <property type="entry name" value="EGF_2"/>
    <property type="match status" value="1"/>
</dbReference>
<gene>
    <name evidence="13" type="ORF">PoB_004486000</name>
</gene>
<accession>A0AAV4BCL2</accession>
<evidence type="ECO:0000256" key="2">
    <source>
        <dbReference type="ARBA" id="ARBA00004236"/>
    </source>
</evidence>
<comment type="caution">
    <text evidence="11">Lacks conserved residue(s) required for the propagation of feature annotation.</text>
</comment>
<evidence type="ECO:0000256" key="9">
    <source>
        <dbReference type="ARBA" id="ARBA00023136"/>
    </source>
</evidence>
<comment type="similarity">
    <text evidence="3">Belongs to the tenascin family. Teneurin subfamily.</text>
</comment>
<keyword evidence="9" id="KW-0472">Membrane</keyword>
<keyword evidence="14" id="KW-1185">Reference proteome</keyword>
<sequence>MYRHLAHPVDCLVPDCSGNGQCIYGQCRCFRGYKGGACELQDKINITELCASRCSGNGMYDMKTGSCECFRHFTGINCETEMCRLQCAHGKCKNQRCVCNEGWTGPLCDQRECNHRCELHGKCNNGTCACNEGWNGKYCTIQGCPDSCSGHGTCRRFPEGWRCDCQGEWKGDACHLAMETSCSDDKDNDNDGMKDCMDPDCCSSPDAVCAQSQYCRASPEPKEVLLRSNAPAPTASFLEKMRFLIETNSVQMDAPRNSFNDSQVSVIRGRVVTQEGTPLIGVRVGVVSQPLYGYTLTRSQGYFDILVNGGGSVKLDFLREPFRVQKASVLVPWNQIITMDTVVMYMSAVAVINTGSPDCSSLDTTKSGHKLRPVVLSTWQHTQLGACPQRSTIIPESQVLQESLAIPGTDVHLVYHSSESSGYMSLILIQMTPSTIPSTLSRVHLKVSVQGVTISKMFEADSNLKYTFAWDRLNAYKQKVYGIVTARVQVGYQHLSCSHIYWETRSATLNGYDMTASHIGGWNLDIHHTYNHQEGILHKGDGTNIYLKEKPKKIITILGSGQRRHVNCAGCNGKAKDNSLLSPMALASGLDGSLYVGDYNFIRKLSPDREEIVSILEQRTDTTPYPFYMTLSPVDGRLYIADFMEKKIKRVRTMGPVPNLKSNYDVVAGTGESCTPGEDRCGDDGLAINAKLKYPKGIAISKDGIMYVADGANIRKITREGRITTLIGSQIEVTDWKPPPCDEYIFPANKTRLKWPTSLAINPLDDSLHILDYEIVFKLTNDFKLVTVAGRPENCRQSHSSFLPTGVLTDDEQASSVAEQVSLVSPRDIAFGPHGDLYIVENDKKHINRVRVVTTDGRIHHFAGAKSKCNCQMSTCSCFNPNEALAALALFSDPTSVTVTPDGVVHLSDMANLRVFSVVSELPQLKDRHYEVVAPETQELYIFNRYGQHRHTVNIHTGQYVYNFTYNVFSSYGKLESVSDSANNVIHVTRDFHGKATEILAPSGQTCRLAMDERHRLHKFTSSVGNTTYTFSYTVQTGLLKSKEDSWGNTYLYAYDETGRLLTARQPTGQVTTLTTDISTTGSIVRMATGSRHVSAMATYGSVQSVLHGSTATNVTYLPDGAVVVLFPSNLTVAIETGSHPIMDKENRMHYKRKVIVPGVGVHRLEWRFYLRRGPPRSGPQKPGQRVVQRLGNRMRVGSLNTQHVVHGSLGGEGREKALMINGVNLLTVEYDRRTHTEIVRDKSQRDIITIVYNSEGLPIQFIPASSHHTLNITYNNYGDIVQWQYGNLIETRHYKVPGLVKSMEGDTPGGRVHRFFYRDSNHPTDIFLQSGKQYKIDLDKHGNLQRIMTPFLGYHHFNVLLSLGMRRFFYRPPGFRHSFIEDYDAMGKLLRVIYPSGQRRMIHRYNKHGQRSLTMFDQTLIDLKYHPGVGLLSRAALIARGFYNTLTFTYLSSLIKETTATFPQDNTFVGARFTFGYDGNFRQVDTKLILSNNISCSSKVKYSSDTGKVIEVGSVKIERLTESRHVLTRGDMSTTRLYNKYGHLVDIKMDFKGKTRFSMKIKYDKSGMVQVWRHSIADVAGAGVLASDEVSTQYIYDVDHHLTAVYVMSEIKWEFEYDADGNIHKIISGGKTEHIKFDVGDKIESMGGVIYKFDSDGFMAQRGLDHVSFNSAGQLVSVTRHTEFKFSYFYDALGRLAAQRDRYGRIVQFFYGNTRKKELITHVFNQTTGDLTEFFYDEKGALIGLQRAGHFYHVTCDPSHSPLAVFASDGTLVKKVSYTPLGVRNADSNTNFDLVFGFQGGFYNPQTRLVHFPDRVYDAMLGRFLSPDYGYVLEKLDAVLEDPQILNLYTYRYLVNVHLQHEQYPRLDLAEWLNILGFDIRSLAPDVSYTGDLNPGPQKPDMQLLPAASAFECTFRRDMHNLLTISTVPQSKVTPLQLNKFKKSPAPLSSLFGPGVTISDWQGTALVNIEEGQAQAWAVKLATVLLNGSDILPISFSIHGRDVHYFVRQKFYQAKHDLKELGLHNSDMLVFETGINVSVHRNNMEHSSYGLGPHEETDIRVHGHNTVLNVRYGTSVDREMRRVLKHAKDRAVEHAWSREKYLLMHSLPSLYHWSDAEMEQIRDIGRVMGYVADYIYQPDQFPELADDCNNILFVAEKP</sequence>
<dbReference type="Gene3D" id="2.10.25.10">
    <property type="entry name" value="Laminin"/>
    <property type="match status" value="3"/>
</dbReference>
<dbReference type="Pfam" id="PF15636">
    <property type="entry name" value="Tox-GHH"/>
    <property type="match status" value="1"/>
</dbReference>
<dbReference type="SUPFAM" id="SSF49464">
    <property type="entry name" value="Carboxypeptidase regulatory domain-like"/>
    <property type="match status" value="1"/>
</dbReference>
<dbReference type="Gene3D" id="2.180.10.10">
    <property type="entry name" value="RHS repeat-associated core"/>
    <property type="match status" value="2"/>
</dbReference>
<evidence type="ECO:0000259" key="12">
    <source>
        <dbReference type="PROSITE" id="PS50026"/>
    </source>
</evidence>
<dbReference type="InterPro" id="IPR000742">
    <property type="entry name" value="EGF"/>
</dbReference>
<dbReference type="Pfam" id="PF25021">
    <property type="entry name" value="TEN_NHL"/>
    <property type="match status" value="1"/>
</dbReference>
<keyword evidence="7" id="KW-0677">Repeat</keyword>
<evidence type="ECO:0000256" key="5">
    <source>
        <dbReference type="ARBA" id="ARBA00022536"/>
    </source>
</evidence>
<keyword evidence="8" id="KW-1133">Transmembrane helix</keyword>
<evidence type="ECO:0000313" key="14">
    <source>
        <dbReference type="Proteomes" id="UP000735302"/>
    </source>
</evidence>
<evidence type="ECO:0000256" key="7">
    <source>
        <dbReference type="ARBA" id="ARBA00022737"/>
    </source>
</evidence>
<keyword evidence="5 11" id="KW-0245">EGF-like domain</keyword>
<proteinExistence type="inferred from homology"/>
<dbReference type="SUPFAM" id="SSF63829">
    <property type="entry name" value="Calcium-dependent phosphotriesterase"/>
    <property type="match status" value="1"/>
</dbReference>
<dbReference type="InterPro" id="IPR056823">
    <property type="entry name" value="TEN-like_YD-shell"/>
</dbReference>
<dbReference type="Pfam" id="PF25023">
    <property type="entry name" value="TEN_YD-shell"/>
    <property type="match status" value="1"/>
</dbReference>
<dbReference type="InterPro" id="IPR028916">
    <property type="entry name" value="Tox-GHH_dom"/>
</dbReference>
<evidence type="ECO:0000256" key="1">
    <source>
        <dbReference type="ARBA" id="ARBA00004167"/>
    </source>
</evidence>
<feature type="disulfide bond" evidence="11">
    <location>
        <begin position="144"/>
        <end position="154"/>
    </location>
</feature>
<organism evidence="13 14">
    <name type="scientific">Plakobranchus ocellatus</name>
    <dbReference type="NCBI Taxonomy" id="259542"/>
    <lineage>
        <taxon>Eukaryota</taxon>
        <taxon>Metazoa</taxon>
        <taxon>Spiralia</taxon>
        <taxon>Lophotrochozoa</taxon>
        <taxon>Mollusca</taxon>
        <taxon>Gastropoda</taxon>
        <taxon>Heterobranchia</taxon>
        <taxon>Euthyneura</taxon>
        <taxon>Panpulmonata</taxon>
        <taxon>Sacoglossa</taxon>
        <taxon>Placobranchoidea</taxon>
        <taxon>Plakobranchidae</taxon>
        <taxon>Plakobranchus</taxon>
    </lineage>
</organism>
<protein>
    <submittedName>
        <fullName evidence="13">Teneurin-3</fullName>
    </submittedName>
</protein>
<dbReference type="InterPro" id="IPR057627">
    <property type="entry name" value="FN-plug_TEN1-4"/>
</dbReference>
<feature type="disulfide bond" evidence="11">
    <location>
        <begin position="165"/>
        <end position="174"/>
    </location>
</feature>
<dbReference type="Pfam" id="PF25020">
    <property type="entry name" value="TTR_TEN1-4"/>
    <property type="match status" value="1"/>
</dbReference>
<dbReference type="InterPro" id="IPR008969">
    <property type="entry name" value="CarboxyPept-like_regulatory"/>
</dbReference>
<dbReference type="EMBL" id="BLXT01004946">
    <property type="protein sequence ID" value="GFO18355.1"/>
    <property type="molecule type" value="Genomic_DNA"/>
</dbReference>
<reference evidence="13 14" key="1">
    <citation type="journal article" date="2021" name="Elife">
        <title>Chloroplast acquisition without the gene transfer in kleptoplastic sea slugs, Plakobranchus ocellatus.</title>
        <authorList>
            <person name="Maeda T."/>
            <person name="Takahashi S."/>
            <person name="Yoshida T."/>
            <person name="Shimamura S."/>
            <person name="Takaki Y."/>
            <person name="Nagai Y."/>
            <person name="Toyoda A."/>
            <person name="Suzuki Y."/>
            <person name="Arimoto A."/>
            <person name="Ishii H."/>
            <person name="Satoh N."/>
            <person name="Nishiyama T."/>
            <person name="Hasebe M."/>
            <person name="Maruyama T."/>
            <person name="Minagawa J."/>
            <person name="Obokata J."/>
            <person name="Shigenobu S."/>
        </authorList>
    </citation>
    <scope>NUCLEOTIDE SEQUENCE [LARGE SCALE GENOMIC DNA]</scope>
</reference>
<evidence type="ECO:0000256" key="4">
    <source>
        <dbReference type="ARBA" id="ARBA00022475"/>
    </source>
</evidence>
<dbReference type="SMART" id="SM00181">
    <property type="entry name" value="EGF"/>
    <property type="match status" value="5"/>
</dbReference>
<evidence type="ECO:0000256" key="6">
    <source>
        <dbReference type="ARBA" id="ARBA00022692"/>
    </source>
</evidence>
<feature type="domain" description="EGF-like" evidence="12">
    <location>
        <begin position="140"/>
        <end position="175"/>
    </location>
</feature>
<comment type="subcellular location">
    <subcellularLocation>
        <location evidence="2">Cell membrane</location>
    </subcellularLocation>
    <subcellularLocation>
        <location evidence="1">Membrane</location>
        <topology evidence="1">Single-pass membrane protein</topology>
    </subcellularLocation>
</comment>
<evidence type="ECO:0000313" key="13">
    <source>
        <dbReference type="EMBL" id="GFO18355.1"/>
    </source>
</evidence>
<dbReference type="GO" id="GO:0005886">
    <property type="term" value="C:plasma membrane"/>
    <property type="evidence" value="ECO:0007669"/>
    <property type="project" value="UniProtKB-SubCell"/>
</dbReference>
<dbReference type="SUPFAM" id="SSF101898">
    <property type="entry name" value="NHL repeat"/>
    <property type="match status" value="1"/>
</dbReference>
<dbReference type="InterPro" id="IPR011042">
    <property type="entry name" value="6-blade_b-propeller_TolB-like"/>
</dbReference>
<dbReference type="PANTHER" id="PTHR11219:SF69">
    <property type="entry name" value="TENEURIN-A"/>
    <property type="match status" value="1"/>
</dbReference>
<dbReference type="Gene3D" id="2.120.10.30">
    <property type="entry name" value="TolB, C-terminal domain"/>
    <property type="match status" value="2"/>
</dbReference>
<dbReference type="PROSITE" id="PS50026">
    <property type="entry name" value="EGF_3"/>
    <property type="match status" value="1"/>
</dbReference>
<dbReference type="PANTHER" id="PTHR11219">
    <property type="entry name" value="TENEURIN AND N-ACETYLGLUCOSAMINE-1-PHOSPHODIESTER ALPHA-N-ACETYLGLUCOSAMINIDASE"/>
    <property type="match status" value="1"/>
</dbReference>
<comment type="caution">
    <text evidence="13">The sequence shown here is derived from an EMBL/GenBank/DDBJ whole genome shotgun (WGS) entry which is preliminary data.</text>
</comment>